<dbReference type="Proteomes" id="UP000280188">
    <property type="component" value="Chromosome"/>
</dbReference>
<reference evidence="1 2" key="1">
    <citation type="journal article" date="2018" name="Microbiol. Resour. Announc.">
        <title>Complete Genome Sequence of Acidithiobacillus ferridurans JCM 18981.</title>
        <authorList>
            <person name="Miyauchi T."/>
            <person name="Kouzuma A."/>
            <person name="Abe T."/>
            <person name="Watanabe K."/>
        </authorList>
    </citation>
    <scope>NUCLEOTIDE SEQUENCE [LARGE SCALE GENOMIC DNA]</scope>
    <source>
        <strain evidence="2">ATCC 33020 / DSM 29468 / JCM 18981 / 11Fe</strain>
    </source>
</reference>
<dbReference type="AlphaFoldDB" id="A0A2Z6IFP1"/>
<gene>
    <name evidence="1" type="ORF">AFERRID_06960</name>
</gene>
<evidence type="ECO:0000313" key="2">
    <source>
        <dbReference type="Proteomes" id="UP000280188"/>
    </source>
</evidence>
<proteinExistence type="predicted"/>
<dbReference type="RefSeq" id="WP_172959322.1">
    <property type="nucleotide sequence ID" value="NZ_AP018795.1"/>
</dbReference>
<protein>
    <submittedName>
        <fullName evidence="1">Uncharacterized protein</fullName>
    </submittedName>
</protein>
<dbReference type="EMBL" id="AP018795">
    <property type="protein sequence ID" value="BBF64478.1"/>
    <property type="molecule type" value="Genomic_DNA"/>
</dbReference>
<dbReference type="KEGG" id="afj:AFERRID_06960"/>
<keyword evidence="2" id="KW-1185">Reference proteome</keyword>
<accession>A0A2Z6IFP1</accession>
<evidence type="ECO:0000313" key="1">
    <source>
        <dbReference type="EMBL" id="BBF64478.1"/>
    </source>
</evidence>
<sequence length="58" mass="6400">MRDTTLEAVAKGLNSDTAALAFLHKLDDEEGETLARLIAALEVHGASERYSDTHWEDD</sequence>
<name>A0A2Z6IFP1_ACIFI</name>
<organism evidence="1 2">
    <name type="scientific">Acidithiobacillus ferridurans</name>
    <dbReference type="NCBI Taxonomy" id="1232575"/>
    <lineage>
        <taxon>Bacteria</taxon>
        <taxon>Pseudomonadati</taxon>
        <taxon>Pseudomonadota</taxon>
        <taxon>Acidithiobacillia</taxon>
        <taxon>Acidithiobacillales</taxon>
        <taxon>Acidithiobacillaceae</taxon>
        <taxon>Acidithiobacillus</taxon>
    </lineage>
</organism>